<sequence>MRHDTKDASPFFPTPDALNLFIPLVQSLMDHGTRVSRDLALCYARKCSIVKSNPTARDMLIDLGLRLGGFLSDSGWFSDAEKVLLSCRDLCQSTDATPRYWKKTLGCCHKLLHVQTASCNYKGAEITYQLAIDILDKLQKASETTNFAGLFAEFSALHFSRSDYNEAYKWSTEALRHVDTELPTKVTVDVLRHGAKACVVKRDFKKAGLLARQAVNLSKDAFNSEHTKYADALVDYGFYLLNFDSVQQSVLAYETALDIRREIFGKINLHVAIAHEDLAYALYVHEYSSGRFLKAREHAEKAIEIMSRLLPENHLMLASVKRVKALILEEIALDTVHNNTSKLFNYMQFCYFKRVNTNQTGPPGCVPATQSNPNPPCDSVTPRLFRQYLLPAWMADLLRNAEDLHLSALKLATATFGEKNVQTAKHFGNLGRLYQSMKRFQVTMFIHL</sequence>
<organism evidence="1">
    <name type="scientific">Timema bartmani</name>
    <dbReference type="NCBI Taxonomy" id="61472"/>
    <lineage>
        <taxon>Eukaryota</taxon>
        <taxon>Metazoa</taxon>
        <taxon>Ecdysozoa</taxon>
        <taxon>Arthropoda</taxon>
        <taxon>Hexapoda</taxon>
        <taxon>Insecta</taxon>
        <taxon>Pterygota</taxon>
        <taxon>Neoptera</taxon>
        <taxon>Polyneoptera</taxon>
        <taxon>Phasmatodea</taxon>
        <taxon>Timematodea</taxon>
        <taxon>Timematoidea</taxon>
        <taxon>Timematidae</taxon>
        <taxon>Timema</taxon>
    </lineage>
</organism>
<dbReference type="Gene3D" id="1.25.40.10">
    <property type="entry name" value="Tetratricopeptide repeat domain"/>
    <property type="match status" value="1"/>
</dbReference>
<protein>
    <recommendedName>
        <fullName evidence="2">Amyloid protein-binding protein 2</fullName>
    </recommendedName>
</protein>
<evidence type="ECO:0000313" key="1">
    <source>
        <dbReference type="EMBL" id="CAD7446086.1"/>
    </source>
</evidence>
<dbReference type="EMBL" id="OD567730">
    <property type="protein sequence ID" value="CAD7446086.1"/>
    <property type="molecule type" value="Genomic_DNA"/>
</dbReference>
<dbReference type="PANTHER" id="PTHR46575">
    <property type="entry name" value="AMYLOID PROTEIN-BINDING PROTEIN 2"/>
    <property type="match status" value="1"/>
</dbReference>
<dbReference type="InterPro" id="IPR042476">
    <property type="entry name" value="APPBP2"/>
</dbReference>
<proteinExistence type="predicted"/>
<dbReference type="AlphaFoldDB" id="A0A7R9I3I4"/>
<dbReference type="GO" id="GO:0043161">
    <property type="term" value="P:proteasome-mediated ubiquitin-dependent protein catabolic process"/>
    <property type="evidence" value="ECO:0007669"/>
    <property type="project" value="TreeGrafter"/>
</dbReference>
<dbReference type="PANTHER" id="PTHR46575:SF1">
    <property type="entry name" value="AMYLOID PROTEIN-BINDING PROTEIN 2"/>
    <property type="match status" value="1"/>
</dbReference>
<dbReference type="GO" id="GO:0006886">
    <property type="term" value="P:intracellular protein transport"/>
    <property type="evidence" value="ECO:0007669"/>
    <property type="project" value="InterPro"/>
</dbReference>
<accession>A0A7R9I3I4</accession>
<reference evidence="1" key="1">
    <citation type="submission" date="2020-11" db="EMBL/GenBank/DDBJ databases">
        <authorList>
            <person name="Tran Van P."/>
        </authorList>
    </citation>
    <scope>NUCLEOTIDE SEQUENCE</scope>
</reference>
<gene>
    <name evidence="1" type="ORF">TBIB3V08_LOCUS8425</name>
</gene>
<name>A0A7R9I3I4_9NEOP</name>
<dbReference type="InterPro" id="IPR011990">
    <property type="entry name" value="TPR-like_helical_dom_sf"/>
</dbReference>
<dbReference type="GO" id="GO:0031462">
    <property type="term" value="C:Cul2-RING ubiquitin ligase complex"/>
    <property type="evidence" value="ECO:0007669"/>
    <property type="project" value="TreeGrafter"/>
</dbReference>
<dbReference type="SUPFAM" id="SSF48452">
    <property type="entry name" value="TPR-like"/>
    <property type="match status" value="2"/>
</dbReference>
<evidence type="ECO:0008006" key="2">
    <source>
        <dbReference type="Google" id="ProtNLM"/>
    </source>
</evidence>
<dbReference type="GO" id="GO:1990756">
    <property type="term" value="F:ubiquitin-like ligase-substrate adaptor activity"/>
    <property type="evidence" value="ECO:0007669"/>
    <property type="project" value="TreeGrafter"/>
</dbReference>